<keyword evidence="3" id="KW-1185">Reference proteome</keyword>
<dbReference type="AlphaFoldDB" id="A0A8S1SKH7"/>
<evidence type="ECO:0000256" key="1">
    <source>
        <dbReference type="SAM" id="MobiDB-lite"/>
    </source>
</evidence>
<accession>A0A8S1SKH7</accession>
<feature type="region of interest" description="Disordered" evidence="1">
    <location>
        <begin position="115"/>
        <end position="140"/>
    </location>
</feature>
<dbReference type="EMBL" id="CAJJDP010000012">
    <property type="protein sequence ID" value="CAD8141971.1"/>
    <property type="molecule type" value="Genomic_DNA"/>
</dbReference>
<evidence type="ECO:0000313" key="3">
    <source>
        <dbReference type="Proteomes" id="UP000683925"/>
    </source>
</evidence>
<organism evidence="2 3">
    <name type="scientific">Paramecium octaurelia</name>
    <dbReference type="NCBI Taxonomy" id="43137"/>
    <lineage>
        <taxon>Eukaryota</taxon>
        <taxon>Sar</taxon>
        <taxon>Alveolata</taxon>
        <taxon>Ciliophora</taxon>
        <taxon>Intramacronucleata</taxon>
        <taxon>Oligohymenophorea</taxon>
        <taxon>Peniculida</taxon>
        <taxon>Parameciidae</taxon>
        <taxon>Paramecium</taxon>
    </lineage>
</organism>
<name>A0A8S1SKH7_PAROT</name>
<evidence type="ECO:0000313" key="2">
    <source>
        <dbReference type="EMBL" id="CAD8141971.1"/>
    </source>
</evidence>
<feature type="compositionally biased region" description="Polar residues" evidence="1">
    <location>
        <begin position="115"/>
        <end position="125"/>
    </location>
</feature>
<gene>
    <name evidence="2" type="ORF">POCTA_138.1.T0130227</name>
</gene>
<protein>
    <submittedName>
        <fullName evidence="2">Uncharacterized protein</fullName>
    </submittedName>
</protein>
<dbReference type="Proteomes" id="UP000683925">
    <property type="component" value="Unassembled WGS sequence"/>
</dbReference>
<dbReference type="OMA" id="TEPFICG"/>
<dbReference type="OrthoDB" id="302146at2759"/>
<sequence>MSLTSRFLYQRNKQQFQQQKYQDRNHFNDNTNEFSKLYVNKIVQKLPPINEDKRHQSRSFRYDTQINYPSNLNNHVLESIKQNYKLKPKISHPTEQELRLSLLIRKVTNQEIKAMGQKNQSQRSGLISEKQDKPFTLDNSSNQIYQKKLRSTKKYFDELPQITEPTEPFICGWLQLNNDES</sequence>
<reference evidence="2" key="1">
    <citation type="submission" date="2021-01" db="EMBL/GenBank/DDBJ databases">
        <authorList>
            <consortium name="Genoscope - CEA"/>
            <person name="William W."/>
        </authorList>
    </citation>
    <scope>NUCLEOTIDE SEQUENCE</scope>
</reference>
<proteinExistence type="predicted"/>
<comment type="caution">
    <text evidence="2">The sequence shown here is derived from an EMBL/GenBank/DDBJ whole genome shotgun (WGS) entry which is preliminary data.</text>
</comment>